<evidence type="ECO:0000313" key="11">
    <source>
        <dbReference type="Proteomes" id="UP000192738"/>
    </source>
</evidence>
<feature type="binding site" evidence="5">
    <location>
        <begin position="12"/>
        <end position="13"/>
    </location>
    <ligand>
        <name>NAD(+)</name>
        <dbReference type="ChEBI" id="CHEBI:57540"/>
    </ligand>
</feature>
<evidence type="ECO:0000259" key="9">
    <source>
        <dbReference type="SMART" id="SM00846"/>
    </source>
</evidence>
<dbReference type="PROSITE" id="PS00071">
    <property type="entry name" value="GAPDH"/>
    <property type="match status" value="1"/>
</dbReference>
<dbReference type="SUPFAM" id="SSF55347">
    <property type="entry name" value="Glyceraldehyde-3-phosphate dehydrogenase-like, C-terminal domain"/>
    <property type="match status" value="1"/>
</dbReference>
<protein>
    <recommendedName>
        <fullName evidence="8">Glyceraldehyde-3-phosphate dehydrogenase</fullName>
        <ecNumber evidence="8">1.2.1.-</ecNumber>
    </recommendedName>
</protein>
<dbReference type="Gene3D" id="3.30.360.10">
    <property type="entry name" value="Dihydrodipicolinate Reductase, domain 2"/>
    <property type="match status" value="1"/>
</dbReference>
<dbReference type="GO" id="GO:0050661">
    <property type="term" value="F:NADP binding"/>
    <property type="evidence" value="ECO:0007669"/>
    <property type="project" value="InterPro"/>
</dbReference>
<dbReference type="PRINTS" id="PR00078">
    <property type="entry name" value="G3PDHDRGNASE"/>
</dbReference>
<keyword evidence="11" id="KW-1185">Reference proteome</keyword>
<dbReference type="Gene3D" id="3.40.50.720">
    <property type="entry name" value="NAD(P)-binding Rossmann-like Domain"/>
    <property type="match status" value="1"/>
</dbReference>
<evidence type="ECO:0000256" key="8">
    <source>
        <dbReference type="RuleBase" id="RU361160"/>
    </source>
</evidence>
<keyword evidence="5" id="KW-0547">Nucleotide-binding</keyword>
<dbReference type="GO" id="GO:0016620">
    <property type="term" value="F:oxidoreductase activity, acting on the aldehyde or oxo group of donors, NAD or NADP as acceptor"/>
    <property type="evidence" value="ECO:0007669"/>
    <property type="project" value="InterPro"/>
</dbReference>
<dbReference type="InterPro" id="IPR006424">
    <property type="entry name" value="Glyceraldehyde-3-P_DH_1"/>
</dbReference>
<feature type="binding site" evidence="5">
    <location>
        <position position="34"/>
    </location>
    <ligand>
        <name>NAD(+)</name>
        <dbReference type="ChEBI" id="CHEBI:57540"/>
    </ligand>
</feature>
<dbReference type="InterPro" id="IPR020828">
    <property type="entry name" value="GlycerAld_3-P_DH_NAD(P)-bd"/>
</dbReference>
<evidence type="ECO:0000256" key="6">
    <source>
        <dbReference type="PIRSR" id="PIRSR000149-4"/>
    </source>
</evidence>
<dbReference type="FunFam" id="3.30.360.10:FF:000002">
    <property type="entry name" value="Glyceraldehyde-3-phosphate dehydrogenase"/>
    <property type="match status" value="1"/>
</dbReference>
<dbReference type="InterPro" id="IPR020830">
    <property type="entry name" value="GlycerAld_3-P_DH_AS"/>
</dbReference>
<dbReference type="NCBIfam" id="TIGR01534">
    <property type="entry name" value="GAPDH-I"/>
    <property type="match status" value="1"/>
</dbReference>
<dbReference type="OrthoDB" id="9803304at2"/>
<dbReference type="GO" id="GO:0006006">
    <property type="term" value="P:glucose metabolic process"/>
    <property type="evidence" value="ECO:0007669"/>
    <property type="project" value="InterPro"/>
</dbReference>
<feature type="binding site" evidence="5">
    <location>
        <position position="120"/>
    </location>
    <ligand>
        <name>NAD(+)</name>
        <dbReference type="ChEBI" id="CHEBI:57540"/>
    </ligand>
</feature>
<evidence type="ECO:0000256" key="1">
    <source>
        <dbReference type="ARBA" id="ARBA00007406"/>
    </source>
</evidence>
<feature type="binding site" evidence="4">
    <location>
        <begin position="151"/>
        <end position="153"/>
    </location>
    <ligand>
        <name>D-glyceraldehyde 3-phosphate</name>
        <dbReference type="ChEBI" id="CHEBI:59776"/>
    </ligand>
</feature>
<dbReference type="InterPro" id="IPR036291">
    <property type="entry name" value="NAD(P)-bd_dom_sf"/>
</dbReference>
<keyword evidence="5" id="KW-0520">NAD</keyword>
<dbReference type="EMBL" id="FWXI01000002">
    <property type="protein sequence ID" value="SMC41088.1"/>
    <property type="molecule type" value="Genomic_DNA"/>
</dbReference>
<name>A0A1W1YZG8_9FIRM</name>
<dbReference type="CDD" id="cd05214">
    <property type="entry name" value="GAPDH_I_N"/>
    <property type="match status" value="1"/>
</dbReference>
<dbReference type="InterPro" id="IPR020829">
    <property type="entry name" value="GlycerAld_3-P_DH_cat"/>
</dbReference>
<evidence type="ECO:0000313" key="10">
    <source>
        <dbReference type="EMBL" id="SMC41088.1"/>
    </source>
</evidence>
<dbReference type="STRING" id="112901.SAMN04488500_102301"/>
<feature type="active site" description="Nucleophile" evidence="3">
    <location>
        <position position="152"/>
    </location>
</feature>
<dbReference type="AlphaFoldDB" id="A0A1W1YZG8"/>
<evidence type="ECO:0000256" key="4">
    <source>
        <dbReference type="PIRSR" id="PIRSR000149-2"/>
    </source>
</evidence>
<dbReference type="Pfam" id="PF00044">
    <property type="entry name" value="Gp_dh_N"/>
    <property type="match status" value="1"/>
</dbReference>
<dbReference type="FunFam" id="3.40.50.720:FF:000001">
    <property type="entry name" value="Glyceraldehyde-3-phosphate dehydrogenase"/>
    <property type="match status" value="1"/>
</dbReference>
<evidence type="ECO:0000256" key="2">
    <source>
        <dbReference type="ARBA" id="ARBA00023002"/>
    </source>
</evidence>
<evidence type="ECO:0000256" key="3">
    <source>
        <dbReference type="PIRSR" id="PIRSR000149-1"/>
    </source>
</evidence>
<dbReference type="RefSeq" id="WP_084574256.1">
    <property type="nucleotide sequence ID" value="NZ_CP155572.1"/>
</dbReference>
<gene>
    <name evidence="10" type="ORF">SAMN04488500_102301</name>
</gene>
<feature type="site" description="Activates thiol group during catalysis" evidence="6">
    <location>
        <position position="179"/>
    </location>
</feature>
<keyword evidence="2 8" id="KW-0560">Oxidoreductase</keyword>
<dbReference type="EC" id="1.2.1.-" evidence="8"/>
<dbReference type="PIRSF" id="PIRSF000149">
    <property type="entry name" value="GAP_DH"/>
    <property type="match status" value="1"/>
</dbReference>
<feature type="binding site" evidence="4">
    <location>
        <begin position="210"/>
        <end position="211"/>
    </location>
    <ligand>
        <name>D-glyceraldehyde 3-phosphate</name>
        <dbReference type="ChEBI" id="CHEBI:59776"/>
    </ligand>
</feature>
<comment type="similarity">
    <text evidence="1 7">Belongs to the glyceraldehyde-3-phosphate dehydrogenase family.</text>
</comment>
<evidence type="ECO:0000256" key="7">
    <source>
        <dbReference type="RuleBase" id="RU000397"/>
    </source>
</evidence>
<proteinExistence type="inferred from homology"/>
<feature type="binding site" evidence="5">
    <location>
        <position position="78"/>
    </location>
    <ligand>
        <name>NAD(+)</name>
        <dbReference type="ChEBI" id="CHEBI:57540"/>
    </ligand>
</feature>
<dbReference type="PANTHER" id="PTHR43148">
    <property type="entry name" value="GLYCERALDEHYDE-3-PHOSPHATE DEHYDROGENASE 2"/>
    <property type="match status" value="1"/>
</dbReference>
<dbReference type="CDD" id="cd18126">
    <property type="entry name" value="GAPDH_I_C"/>
    <property type="match status" value="1"/>
</dbReference>
<sequence length="335" mass="35763">MTIKVGINGFGRIGRNVFRVAVNNPGFEIVAVNDLTDAKTLAHLLKYDSVHGTMNAEVKAVEGGIEVNGKLVKVLAERDPANLPWKAMGVDIVVESTGLFTDKNKAIAHINAGAKKVIISAPAKNEDITIVMGVNQDKYDAANHHVISNASCTTNCLAPFAKVLHEKFGIKSGLMTTVHAYTNDQNILDLPHKDLRRARAAGMSIIPTTTGAAKAVALVLPELKGKLNGFALRVPTPNVSITDLVAQLEKPATAEAVNAALKEAANGELKGIMAFSEEELVSKDYNGNAHSSIVDGLSTMMVGDNLVKVVSWYDNEWGYSNRVVDLIGFIIGKGL</sequence>
<reference evidence="10 11" key="1">
    <citation type="submission" date="2017-04" db="EMBL/GenBank/DDBJ databases">
        <authorList>
            <person name="Afonso C.L."/>
            <person name="Miller P.J."/>
            <person name="Scott M.A."/>
            <person name="Spackman E."/>
            <person name="Goraichik I."/>
            <person name="Dimitrov K.M."/>
            <person name="Suarez D.L."/>
            <person name="Swayne D.E."/>
        </authorList>
    </citation>
    <scope>NUCLEOTIDE SEQUENCE [LARGE SCALE GENOMIC DNA]</scope>
    <source>
        <strain evidence="10 11">DSM 5090</strain>
    </source>
</reference>
<dbReference type="Proteomes" id="UP000192738">
    <property type="component" value="Unassembled WGS sequence"/>
</dbReference>
<feature type="binding site" evidence="4">
    <location>
        <position position="182"/>
    </location>
    <ligand>
        <name>D-glyceraldehyde 3-phosphate</name>
        <dbReference type="ChEBI" id="CHEBI:59776"/>
    </ligand>
</feature>
<evidence type="ECO:0000256" key="5">
    <source>
        <dbReference type="PIRSR" id="PIRSR000149-3"/>
    </source>
</evidence>
<feature type="binding site" evidence="4">
    <location>
        <position position="233"/>
    </location>
    <ligand>
        <name>D-glyceraldehyde 3-phosphate</name>
        <dbReference type="ChEBI" id="CHEBI:59776"/>
    </ligand>
</feature>
<feature type="binding site" evidence="5">
    <location>
        <position position="315"/>
    </location>
    <ligand>
        <name>NAD(+)</name>
        <dbReference type="ChEBI" id="CHEBI:57540"/>
    </ligand>
</feature>
<accession>A0A1W1YZG8</accession>
<dbReference type="SMART" id="SM00846">
    <property type="entry name" value="Gp_dh_N"/>
    <property type="match status" value="1"/>
</dbReference>
<dbReference type="InterPro" id="IPR020831">
    <property type="entry name" value="GlycerAld/Erythrose_P_DH"/>
</dbReference>
<feature type="domain" description="Glyceraldehyde 3-phosphate dehydrogenase NAD(P) binding" evidence="9">
    <location>
        <begin position="3"/>
        <end position="152"/>
    </location>
</feature>
<dbReference type="SUPFAM" id="SSF51735">
    <property type="entry name" value="NAD(P)-binding Rossmann-fold domains"/>
    <property type="match status" value="1"/>
</dbReference>
<organism evidence="10 11">
    <name type="scientific">Sporomusa malonica</name>
    <dbReference type="NCBI Taxonomy" id="112901"/>
    <lineage>
        <taxon>Bacteria</taxon>
        <taxon>Bacillati</taxon>
        <taxon>Bacillota</taxon>
        <taxon>Negativicutes</taxon>
        <taxon>Selenomonadales</taxon>
        <taxon>Sporomusaceae</taxon>
        <taxon>Sporomusa</taxon>
    </lineage>
</organism>
<dbReference type="Pfam" id="PF02800">
    <property type="entry name" value="Gp_dh_C"/>
    <property type="match status" value="1"/>
</dbReference>
<dbReference type="GO" id="GO:0051287">
    <property type="term" value="F:NAD binding"/>
    <property type="evidence" value="ECO:0007669"/>
    <property type="project" value="InterPro"/>
</dbReference>